<evidence type="ECO:0000313" key="4">
    <source>
        <dbReference type="Proteomes" id="UP000240493"/>
    </source>
</evidence>
<protein>
    <submittedName>
        <fullName evidence="3">Uncharacterized protein</fullName>
    </submittedName>
</protein>
<dbReference type="AlphaFoldDB" id="A0A2T3ZGA0"/>
<organism evidence="3 4">
    <name type="scientific">Trichoderma asperellum (strain ATCC 204424 / CBS 433.97 / NBRC 101777)</name>
    <dbReference type="NCBI Taxonomy" id="1042311"/>
    <lineage>
        <taxon>Eukaryota</taxon>
        <taxon>Fungi</taxon>
        <taxon>Dikarya</taxon>
        <taxon>Ascomycota</taxon>
        <taxon>Pezizomycotina</taxon>
        <taxon>Sordariomycetes</taxon>
        <taxon>Hypocreomycetidae</taxon>
        <taxon>Hypocreales</taxon>
        <taxon>Hypocreaceae</taxon>
        <taxon>Trichoderma</taxon>
    </lineage>
</organism>
<keyword evidence="1" id="KW-0802">TPR repeat</keyword>
<dbReference type="Proteomes" id="UP000240493">
    <property type="component" value="Unassembled WGS sequence"/>
</dbReference>
<dbReference type="SUPFAM" id="SSF48452">
    <property type="entry name" value="TPR-like"/>
    <property type="match status" value="1"/>
</dbReference>
<dbReference type="PROSITE" id="PS50005">
    <property type="entry name" value="TPR"/>
    <property type="match status" value="1"/>
</dbReference>
<evidence type="ECO:0000256" key="2">
    <source>
        <dbReference type="SAM" id="MobiDB-lite"/>
    </source>
</evidence>
<accession>A0A2T3ZGA0</accession>
<dbReference type="InterPro" id="IPR019734">
    <property type="entry name" value="TPR_rpt"/>
</dbReference>
<reference evidence="3 4" key="1">
    <citation type="submission" date="2016-07" db="EMBL/GenBank/DDBJ databases">
        <title>Multiple horizontal gene transfer events from other fungi enriched the ability of initially mycotrophic Trichoderma (Ascomycota) to feed on dead plant biomass.</title>
        <authorList>
            <consortium name="DOE Joint Genome Institute"/>
            <person name="Aerts A."/>
            <person name="Atanasova L."/>
            <person name="Chenthamara K."/>
            <person name="Zhang J."/>
            <person name="Grujic M."/>
            <person name="Henrissat B."/>
            <person name="Kuo A."/>
            <person name="Salamov A."/>
            <person name="Lipzen A."/>
            <person name="Labutti K."/>
            <person name="Barry K."/>
            <person name="Miao Y."/>
            <person name="Rahimi M.J."/>
            <person name="Shen Q."/>
            <person name="Grigoriev I.V."/>
            <person name="Kubicek C.P."/>
            <person name="Druzhinina I.S."/>
        </authorList>
    </citation>
    <scope>NUCLEOTIDE SEQUENCE [LARGE SCALE GENOMIC DNA]</scope>
    <source>
        <strain evidence="3 4">CBS 433.97</strain>
    </source>
</reference>
<sequence>MDDPVIEGGPESFKKQGNMDYAAGDYLKALDSYNKALGFFPSTQLYGKQQALRFCIRSNRMQTLLKIPNATFVDERKELHSDVLQLFSQRNKFVDEILIVKTLCRIARSYCQEHDPSSASLYLRMRFEYADDVLKKETNQLLLDVTRPFWEERLQNGDARKEYNETDEAGECDETEETDKYEEYEY</sequence>
<dbReference type="Gene3D" id="1.25.40.10">
    <property type="entry name" value="Tetratricopeptide repeat domain"/>
    <property type="match status" value="1"/>
</dbReference>
<dbReference type="InterPro" id="IPR011990">
    <property type="entry name" value="TPR-like_helical_dom_sf"/>
</dbReference>
<evidence type="ECO:0000256" key="1">
    <source>
        <dbReference type="PROSITE-ProRule" id="PRU00339"/>
    </source>
</evidence>
<keyword evidence="4" id="KW-1185">Reference proteome</keyword>
<gene>
    <name evidence="3" type="ORF">M441DRAFT_24107</name>
</gene>
<feature type="compositionally biased region" description="Acidic residues" evidence="2">
    <location>
        <begin position="165"/>
        <end position="180"/>
    </location>
</feature>
<evidence type="ECO:0000313" key="3">
    <source>
        <dbReference type="EMBL" id="PTB43841.1"/>
    </source>
</evidence>
<feature type="region of interest" description="Disordered" evidence="2">
    <location>
        <begin position="158"/>
        <end position="186"/>
    </location>
</feature>
<dbReference type="EMBL" id="KZ679258">
    <property type="protein sequence ID" value="PTB43841.1"/>
    <property type="molecule type" value="Genomic_DNA"/>
</dbReference>
<feature type="repeat" description="TPR" evidence="1">
    <location>
        <begin position="10"/>
        <end position="43"/>
    </location>
</feature>
<name>A0A2T3ZGA0_TRIA4</name>
<proteinExistence type="predicted"/>